<sequence length="69" mass="7607">MPHLSARDHTSQASARQGSGPDLMWGTPNTNTHYLSAMTRLDIAQSNDRLHTIYKSLRGMGVLETPVDV</sequence>
<accession>A0A1B7MN45</accession>
<gene>
    <name evidence="2" type="ORF">K503DRAFT_478261</name>
</gene>
<evidence type="ECO:0000313" key="2">
    <source>
        <dbReference type="EMBL" id="OAX34002.1"/>
    </source>
</evidence>
<dbReference type="Proteomes" id="UP000092154">
    <property type="component" value="Unassembled WGS sequence"/>
</dbReference>
<evidence type="ECO:0000256" key="1">
    <source>
        <dbReference type="SAM" id="MobiDB-lite"/>
    </source>
</evidence>
<protein>
    <submittedName>
        <fullName evidence="2">Uncharacterized protein</fullName>
    </submittedName>
</protein>
<dbReference type="EMBL" id="KV448673">
    <property type="protein sequence ID" value="OAX34002.1"/>
    <property type="molecule type" value="Genomic_DNA"/>
</dbReference>
<dbReference type="InParanoid" id="A0A1B7MN45"/>
<evidence type="ECO:0000313" key="3">
    <source>
        <dbReference type="Proteomes" id="UP000092154"/>
    </source>
</evidence>
<keyword evidence="3" id="KW-1185">Reference proteome</keyword>
<feature type="compositionally biased region" description="Basic and acidic residues" evidence="1">
    <location>
        <begin position="1"/>
        <end position="10"/>
    </location>
</feature>
<name>A0A1B7MN45_9AGAM</name>
<dbReference type="AlphaFoldDB" id="A0A1B7MN45"/>
<proteinExistence type="predicted"/>
<feature type="region of interest" description="Disordered" evidence="1">
    <location>
        <begin position="1"/>
        <end position="27"/>
    </location>
</feature>
<organism evidence="2 3">
    <name type="scientific">Rhizopogon vinicolor AM-OR11-026</name>
    <dbReference type="NCBI Taxonomy" id="1314800"/>
    <lineage>
        <taxon>Eukaryota</taxon>
        <taxon>Fungi</taxon>
        <taxon>Dikarya</taxon>
        <taxon>Basidiomycota</taxon>
        <taxon>Agaricomycotina</taxon>
        <taxon>Agaricomycetes</taxon>
        <taxon>Agaricomycetidae</taxon>
        <taxon>Boletales</taxon>
        <taxon>Suillineae</taxon>
        <taxon>Rhizopogonaceae</taxon>
        <taxon>Rhizopogon</taxon>
    </lineage>
</organism>
<reference evidence="2 3" key="1">
    <citation type="submission" date="2016-06" db="EMBL/GenBank/DDBJ databases">
        <title>Comparative genomics of the ectomycorrhizal sister species Rhizopogon vinicolor and Rhizopogon vesiculosus (Basidiomycota: Boletales) reveals a divergence of the mating type B locus.</title>
        <authorList>
            <consortium name="DOE Joint Genome Institute"/>
            <person name="Mujic A.B."/>
            <person name="Kuo A."/>
            <person name="Tritt A."/>
            <person name="Lipzen A."/>
            <person name="Chen C."/>
            <person name="Johnson J."/>
            <person name="Sharma A."/>
            <person name="Barry K."/>
            <person name="Grigoriev I.V."/>
            <person name="Spatafora J.W."/>
        </authorList>
    </citation>
    <scope>NUCLEOTIDE SEQUENCE [LARGE SCALE GENOMIC DNA]</scope>
    <source>
        <strain evidence="2 3">AM-OR11-026</strain>
    </source>
</reference>